<dbReference type="Proteomes" id="UP000016568">
    <property type="component" value="Unassembled WGS sequence"/>
</dbReference>
<dbReference type="GO" id="GO:0006355">
    <property type="term" value="P:regulation of DNA-templated transcription"/>
    <property type="evidence" value="ECO:0007669"/>
    <property type="project" value="InterPro"/>
</dbReference>
<dbReference type="Gene3D" id="1.10.10.10">
    <property type="entry name" value="Winged helix-like DNA-binding domain superfamily/Winged helix DNA-binding domain"/>
    <property type="match status" value="1"/>
</dbReference>
<dbReference type="eggNOG" id="COG2771">
    <property type="taxonomic scope" value="Bacteria"/>
</dbReference>
<evidence type="ECO:0000259" key="1">
    <source>
        <dbReference type="SMART" id="SM00421"/>
    </source>
</evidence>
<dbReference type="SMART" id="SM00421">
    <property type="entry name" value="HTH_LUXR"/>
    <property type="match status" value="1"/>
</dbReference>
<organism evidence="2 3">
    <name type="scientific">Caenibius tardaugens NBRC 16725</name>
    <dbReference type="NCBI Taxonomy" id="1219035"/>
    <lineage>
        <taxon>Bacteria</taxon>
        <taxon>Pseudomonadati</taxon>
        <taxon>Pseudomonadota</taxon>
        <taxon>Alphaproteobacteria</taxon>
        <taxon>Sphingomonadales</taxon>
        <taxon>Erythrobacteraceae</taxon>
        <taxon>Caenibius</taxon>
    </lineage>
</organism>
<proteinExistence type="predicted"/>
<dbReference type="EMBL" id="BASZ01000009">
    <property type="protein sequence ID" value="GAD50550.1"/>
    <property type="molecule type" value="Genomic_DNA"/>
</dbReference>
<name>U2YNU7_9SPHN</name>
<dbReference type="GO" id="GO:0003677">
    <property type="term" value="F:DNA binding"/>
    <property type="evidence" value="ECO:0007669"/>
    <property type="project" value="InterPro"/>
</dbReference>
<dbReference type="InterPro" id="IPR000792">
    <property type="entry name" value="Tscrpt_reg_LuxR_C"/>
</dbReference>
<dbReference type="InterPro" id="IPR036388">
    <property type="entry name" value="WH-like_DNA-bd_sf"/>
</dbReference>
<feature type="domain" description="HTH luxR-type" evidence="1">
    <location>
        <begin position="299"/>
        <end position="356"/>
    </location>
</feature>
<dbReference type="PRINTS" id="PR00038">
    <property type="entry name" value="HTHLUXR"/>
</dbReference>
<dbReference type="Pfam" id="PF00196">
    <property type="entry name" value="GerE"/>
    <property type="match status" value="1"/>
</dbReference>
<dbReference type="AlphaFoldDB" id="U2YNU7"/>
<dbReference type="InterPro" id="IPR016032">
    <property type="entry name" value="Sig_transdc_resp-reg_C-effctor"/>
</dbReference>
<reference evidence="2 3" key="1">
    <citation type="submission" date="2013-09" db="EMBL/GenBank/DDBJ databases">
        <title>Whole genome shotgun sequence of Novosphingobium tardaugens NBRC 16725.</title>
        <authorList>
            <person name="Isaki S."/>
            <person name="Hosoyama A."/>
            <person name="Tsuchikane K."/>
            <person name="Katsumata H."/>
            <person name="Ando Y."/>
            <person name="Yamazaki S."/>
            <person name="Fujita N."/>
        </authorList>
    </citation>
    <scope>NUCLEOTIDE SEQUENCE [LARGE SCALE GENOMIC DNA]</scope>
    <source>
        <strain evidence="2 3">NBRC 16725</strain>
    </source>
</reference>
<comment type="caution">
    <text evidence="2">The sequence shown here is derived from an EMBL/GenBank/DDBJ whole genome shotgun (WGS) entry which is preliminary data.</text>
</comment>
<gene>
    <name evidence="2" type="ORF">NT2_09_01590</name>
</gene>
<evidence type="ECO:0000313" key="3">
    <source>
        <dbReference type="Proteomes" id="UP000016568"/>
    </source>
</evidence>
<keyword evidence="3" id="KW-1185">Reference proteome</keyword>
<evidence type="ECO:0000313" key="2">
    <source>
        <dbReference type="EMBL" id="GAD50550.1"/>
    </source>
</evidence>
<protein>
    <recommendedName>
        <fullName evidence="1">HTH luxR-type domain-containing protein</fullName>
    </recommendedName>
</protein>
<dbReference type="SUPFAM" id="SSF46894">
    <property type="entry name" value="C-terminal effector domain of the bipartite response regulators"/>
    <property type="match status" value="1"/>
</dbReference>
<sequence>MGGGVQELDGLIGAIYEAGALPELWGEMLDTVSSQVGALGGNLIVSSSAGLTITSSPFAAEITRDFAEAGWNAQNTRVDRLLARANHPGFLTDADLHTSEELASLPIYKEFLTPRGADAGAATVITGANHDGIVIAFEAFTDHETSQKAVPILNRLRPHFARAAVLSSRAQRERAAIFLEAFNAIATPVGLLDVRGKLLATSDAFVPLLDDLVVDGIARMRLIDTDADKHLAELLQTASLQKTGASIVLRNERKLGTAVLHLIPTRRQARDLFSKVAYFAVVARPDNSSLPNADILSALFDLTPAEATVTRGIAMGQSTADLVRELEVTQETIKSHLKKIFAKTATHRQSDLALLVAGFR</sequence>
<accession>U2YNU7</accession>